<dbReference type="GeneID" id="109590305"/>
<sequence length="174" mass="19318">MVFILLHDVEAEVRSAMTVTVQQNIIKSDGDSSKLIMCQQLCIKSLINFIASLYDPPTSFSLLLSLSSLDFDSSPSPKSTPIPTSSVSSLLFEEDRSNSYIEPAQLLMHISVALKSLMETLDVESRSLAENKLQKLTSNLKPVDGLDAKEMWLDNLALNNYCSYILSRVNETPQ</sequence>
<protein>
    <submittedName>
        <fullName evidence="1">Uncharacterized protein</fullName>
    </submittedName>
</protein>
<organism evidence="1 2">
    <name type="scientific">Amphimedon queenslandica</name>
    <name type="common">Sponge</name>
    <dbReference type="NCBI Taxonomy" id="400682"/>
    <lineage>
        <taxon>Eukaryota</taxon>
        <taxon>Metazoa</taxon>
        <taxon>Porifera</taxon>
        <taxon>Demospongiae</taxon>
        <taxon>Heteroscleromorpha</taxon>
        <taxon>Haplosclerida</taxon>
        <taxon>Niphatidae</taxon>
        <taxon>Amphimedon</taxon>
    </lineage>
</organism>
<dbReference type="AlphaFoldDB" id="A0AAN0JX52"/>
<accession>A0AAN0JX52</accession>
<reference evidence="1" key="2">
    <citation type="submission" date="2024-06" db="UniProtKB">
        <authorList>
            <consortium name="EnsemblMetazoa"/>
        </authorList>
    </citation>
    <scope>IDENTIFICATION</scope>
</reference>
<dbReference type="EnsemblMetazoa" id="XM_020006224.1">
    <property type="protein sequence ID" value="XP_019861783.1"/>
    <property type="gene ID" value="LOC109590305"/>
</dbReference>
<evidence type="ECO:0000313" key="1">
    <source>
        <dbReference type="EnsemblMetazoa" id="XP_019861783.1"/>
    </source>
</evidence>
<name>A0AAN0JX52_AMPQE</name>
<evidence type="ECO:0000313" key="2">
    <source>
        <dbReference type="Proteomes" id="UP000007879"/>
    </source>
</evidence>
<dbReference type="RefSeq" id="XP_019861783.1">
    <property type="nucleotide sequence ID" value="XM_020006224.1"/>
</dbReference>
<keyword evidence="2" id="KW-1185">Reference proteome</keyword>
<proteinExistence type="predicted"/>
<reference evidence="2" key="1">
    <citation type="journal article" date="2010" name="Nature">
        <title>The Amphimedon queenslandica genome and the evolution of animal complexity.</title>
        <authorList>
            <person name="Srivastava M."/>
            <person name="Simakov O."/>
            <person name="Chapman J."/>
            <person name="Fahey B."/>
            <person name="Gauthier M.E."/>
            <person name="Mitros T."/>
            <person name="Richards G.S."/>
            <person name="Conaco C."/>
            <person name="Dacre M."/>
            <person name="Hellsten U."/>
            <person name="Larroux C."/>
            <person name="Putnam N.H."/>
            <person name="Stanke M."/>
            <person name="Adamska M."/>
            <person name="Darling A."/>
            <person name="Degnan S.M."/>
            <person name="Oakley T.H."/>
            <person name="Plachetzki D.C."/>
            <person name="Zhai Y."/>
            <person name="Adamski M."/>
            <person name="Calcino A."/>
            <person name="Cummins S.F."/>
            <person name="Goodstein D.M."/>
            <person name="Harris C."/>
            <person name="Jackson D.J."/>
            <person name="Leys S.P."/>
            <person name="Shu S."/>
            <person name="Woodcroft B.J."/>
            <person name="Vervoort M."/>
            <person name="Kosik K.S."/>
            <person name="Manning G."/>
            <person name="Degnan B.M."/>
            <person name="Rokhsar D.S."/>
        </authorList>
    </citation>
    <scope>NUCLEOTIDE SEQUENCE [LARGE SCALE GENOMIC DNA]</scope>
</reference>
<dbReference type="KEGG" id="aqu:109590305"/>
<dbReference type="Proteomes" id="UP000007879">
    <property type="component" value="Unassembled WGS sequence"/>
</dbReference>